<feature type="transmembrane region" description="Helical" evidence="2">
    <location>
        <begin position="371"/>
        <end position="396"/>
    </location>
</feature>
<feature type="transmembrane region" description="Helical" evidence="2">
    <location>
        <begin position="155"/>
        <end position="181"/>
    </location>
</feature>
<feature type="transmembrane region" description="Helical" evidence="2">
    <location>
        <begin position="438"/>
        <end position="455"/>
    </location>
</feature>
<evidence type="ECO:0000256" key="2">
    <source>
        <dbReference type="SAM" id="Phobius"/>
    </source>
</evidence>
<reference evidence="3 4" key="1">
    <citation type="journal article" date="2003" name="Int. J. Syst. Evol. Microbiol.">
        <title>Kocuria polaris sp. nov., an orange-pigmented psychrophilic bacterium isolated from an Antarctic cyanobacterial mat sample.</title>
        <authorList>
            <person name="Reddy G.S."/>
            <person name="Prakash J.S."/>
            <person name="Prabahar V."/>
            <person name="Matsumoto G.I."/>
            <person name="Stackebrandt E."/>
            <person name="Shivaji S."/>
        </authorList>
    </citation>
    <scope>NUCLEOTIDE SEQUENCE [LARGE SCALE GENOMIC DNA]</scope>
    <source>
        <strain evidence="3 4">CMS 76or</strain>
    </source>
</reference>
<sequence length="491" mass="51437">MVLGAMLCLVVGGAMSVHPVLTMEFLVGIGALFLLVLRPKVFLALAVLGVLFALATRNATGIAILDYSDEATVALCLVAFTSMRIIAGKRIRWVPGMGWMGLFLVAGFASSIAQGVTIGSATQSSFLFVKGTLLAFAVAQLDWHASDVRKMAKLGAATVGFVLAVAAVNLAIPSTWAALTAPYLVGAAFRAGALPSLNGPFGHPNSLGHVMALATIAIVVYRNTIGRGPWSLILLVGSFLAVVMSFRRKAIAGVLAGAATVWLLIPRRRGTLLLVLTAVPLVVLLSWDTLAAIAAFTYQDYVVNAHLAPRIIMYQDSAGIAVRDFPLGAGFGRYGSHLAEADYSPEYVERGYLAIWGMGIDNEGGFLTDTFWPAILGETGVLGLLGFVIGIGRMVLQGRFLTAGTNEPAHRFLGILLLAWGVEYLLESFAAPSFSAPPGFVLIFTLIGVVAAVRADQPDAVKGRSDSAESTDSPPAAGTSGAGAVSAWDGW</sequence>
<feature type="transmembrane region" description="Helical" evidence="2">
    <location>
        <begin position="42"/>
        <end position="65"/>
    </location>
</feature>
<keyword evidence="2" id="KW-0472">Membrane</keyword>
<evidence type="ECO:0000256" key="1">
    <source>
        <dbReference type="SAM" id="MobiDB-lite"/>
    </source>
</evidence>
<proteinExistence type="predicted"/>
<feature type="transmembrane region" description="Helical" evidence="2">
    <location>
        <begin position="99"/>
        <end position="119"/>
    </location>
</feature>
<accession>A0A0A6VTB3</accession>
<feature type="transmembrane region" description="Helical" evidence="2">
    <location>
        <begin position="250"/>
        <end position="265"/>
    </location>
</feature>
<feature type="transmembrane region" description="Helical" evidence="2">
    <location>
        <begin position="228"/>
        <end position="244"/>
    </location>
</feature>
<protein>
    <submittedName>
        <fullName evidence="3">Uncharacterized protein</fullName>
    </submittedName>
</protein>
<evidence type="ECO:0000313" key="3">
    <source>
        <dbReference type="EMBL" id="KHD97528.1"/>
    </source>
</evidence>
<comment type="caution">
    <text evidence="3">The sequence shown here is derived from an EMBL/GenBank/DDBJ whole genome shotgun (WGS) entry which is preliminary data.</text>
</comment>
<feature type="region of interest" description="Disordered" evidence="1">
    <location>
        <begin position="461"/>
        <end position="491"/>
    </location>
</feature>
<feature type="compositionally biased region" description="Low complexity" evidence="1">
    <location>
        <begin position="473"/>
        <end position="491"/>
    </location>
</feature>
<feature type="transmembrane region" description="Helical" evidence="2">
    <location>
        <begin position="408"/>
        <end position="426"/>
    </location>
</feature>
<organism evidence="3 4">
    <name type="scientific">Kocuria rosea subsp. polaris</name>
    <dbReference type="NCBI Taxonomy" id="136273"/>
    <lineage>
        <taxon>Bacteria</taxon>
        <taxon>Bacillati</taxon>
        <taxon>Actinomycetota</taxon>
        <taxon>Actinomycetes</taxon>
        <taxon>Micrococcales</taxon>
        <taxon>Micrococcaceae</taxon>
        <taxon>Kocuria</taxon>
    </lineage>
</organism>
<feature type="transmembrane region" description="Helical" evidence="2">
    <location>
        <begin position="201"/>
        <end position="221"/>
    </location>
</feature>
<keyword evidence="2" id="KW-1133">Transmembrane helix</keyword>
<name>A0A0A6VTB3_KOCRO</name>
<gene>
    <name evidence="3" type="ORF">GY22_09355</name>
</gene>
<dbReference type="AlphaFoldDB" id="A0A0A6VTB3"/>
<dbReference type="Proteomes" id="UP000030466">
    <property type="component" value="Unassembled WGS sequence"/>
</dbReference>
<keyword evidence="2" id="KW-0812">Transmembrane</keyword>
<keyword evidence="4" id="KW-1185">Reference proteome</keyword>
<feature type="transmembrane region" description="Helical" evidence="2">
    <location>
        <begin position="20"/>
        <end position="37"/>
    </location>
</feature>
<feature type="transmembrane region" description="Helical" evidence="2">
    <location>
        <begin position="272"/>
        <end position="298"/>
    </location>
</feature>
<evidence type="ECO:0000313" key="4">
    <source>
        <dbReference type="Proteomes" id="UP000030466"/>
    </source>
</evidence>
<dbReference type="EMBL" id="JSUH01000007">
    <property type="protein sequence ID" value="KHD97528.1"/>
    <property type="molecule type" value="Genomic_DNA"/>
</dbReference>